<sequence length="172" mass="18854">MSEIMLRAVREPAGPFAEPQPLASGCMQEEKSFAVRACSAVTDEASDALEKTAWASRPATSQPPPEQRMLLDDAALAQLLEEEFELNQAEMMQDEGDESEAQAREVTDAGWMTWDAFEEMMMKREVCGSACSSARPVDADAGVWEKQSAGALSASFKSRRISMGAVCPKRRR</sequence>
<reference evidence="2" key="1">
    <citation type="journal article" date="2019" name="Nat. Commun.">
        <title>Expansion of phycobilisome linker gene families in mesophilic red algae.</title>
        <authorList>
            <person name="Lee J."/>
            <person name="Kim D."/>
            <person name="Bhattacharya D."/>
            <person name="Yoon H.S."/>
        </authorList>
    </citation>
    <scope>NUCLEOTIDE SEQUENCE [LARGE SCALE GENOMIC DNA]</scope>
    <source>
        <strain evidence="2">CCMP 1328</strain>
    </source>
</reference>
<organism evidence="1 2">
    <name type="scientific">Porphyridium purpureum</name>
    <name type="common">Red alga</name>
    <name type="synonym">Porphyridium cruentum</name>
    <dbReference type="NCBI Taxonomy" id="35688"/>
    <lineage>
        <taxon>Eukaryota</taxon>
        <taxon>Rhodophyta</taxon>
        <taxon>Bangiophyceae</taxon>
        <taxon>Porphyridiales</taxon>
        <taxon>Porphyridiaceae</taxon>
        <taxon>Porphyridium</taxon>
    </lineage>
</organism>
<dbReference type="AlphaFoldDB" id="A0A5J4YUM0"/>
<dbReference type="Proteomes" id="UP000324585">
    <property type="component" value="Unassembled WGS sequence"/>
</dbReference>
<keyword evidence="2" id="KW-1185">Reference proteome</keyword>
<evidence type="ECO:0000313" key="2">
    <source>
        <dbReference type="Proteomes" id="UP000324585"/>
    </source>
</evidence>
<dbReference type="EMBL" id="VRMN01000004">
    <property type="protein sequence ID" value="KAA8494945.1"/>
    <property type="molecule type" value="Genomic_DNA"/>
</dbReference>
<accession>A0A5J4YUM0</accession>
<evidence type="ECO:0000313" key="1">
    <source>
        <dbReference type="EMBL" id="KAA8494945.1"/>
    </source>
</evidence>
<name>A0A5J4YUM0_PORPP</name>
<protein>
    <submittedName>
        <fullName evidence="1">Uncharacterized protein</fullName>
    </submittedName>
</protein>
<proteinExistence type="predicted"/>
<comment type="caution">
    <text evidence="1">The sequence shown here is derived from an EMBL/GenBank/DDBJ whole genome shotgun (WGS) entry which is preliminary data.</text>
</comment>
<gene>
    <name evidence="1" type="ORF">FVE85_3186</name>
</gene>